<gene>
    <name evidence="1" type="ORF">SCE1572_07965</name>
</gene>
<dbReference type="eggNOG" id="COG1564">
    <property type="taxonomic scope" value="Bacteria"/>
</dbReference>
<dbReference type="AlphaFoldDB" id="S4XPQ5"/>
<dbReference type="EMBL" id="CP003969">
    <property type="protein sequence ID" value="AGP34449.1"/>
    <property type="molecule type" value="Genomic_DNA"/>
</dbReference>
<organism evidence="1 2">
    <name type="scientific">Sorangium cellulosum So0157-2</name>
    <dbReference type="NCBI Taxonomy" id="1254432"/>
    <lineage>
        <taxon>Bacteria</taxon>
        <taxon>Pseudomonadati</taxon>
        <taxon>Myxococcota</taxon>
        <taxon>Polyangia</taxon>
        <taxon>Polyangiales</taxon>
        <taxon>Polyangiaceae</taxon>
        <taxon>Sorangium</taxon>
    </lineage>
</organism>
<dbReference type="HOGENOM" id="CLU_309202_0_0_7"/>
<reference evidence="1 2" key="1">
    <citation type="journal article" date="2013" name="Sci. Rep.">
        <title>Extraordinary expansion of a Sorangium cellulosum genome from an alkaline milieu.</title>
        <authorList>
            <person name="Han K."/>
            <person name="Li Z.F."/>
            <person name="Peng R."/>
            <person name="Zhu L.P."/>
            <person name="Zhou T."/>
            <person name="Wang L.G."/>
            <person name="Li S.G."/>
            <person name="Zhang X.B."/>
            <person name="Hu W."/>
            <person name="Wu Z.H."/>
            <person name="Qin N."/>
            <person name="Li Y.Z."/>
        </authorList>
    </citation>
    <scope>NUCLEOTIDE SEQUENCE [LARGE SCALE GENOMIC DNA]</scope>
    <source>
        <strain evidence="1 2">So0157-2</strain>
    </source>
</reference>
<sequence>MHPLHDYVAKQLADKLKDRRVVVWYDERREFQPFVDEVRGGPRPASAPVQVAVAGTKASLAEYAGSLFELRAAVEPLVRGDKPETVVLYIPGLAHDAKASVLMELEKAGRTWKPELKQLAKNVLLQKYTLGVVDEMLPFDRKVTYDDLARAAAGNSGAEPPSILKSIFHDASGNDGLLTAWLASDARDAEIASKEATRELTKLVKARLGLDLAPGAPLAKLRAIALRYVLAGEFRLDLSCDAPASLDSIAKPQTKDEESAVREIARRLRAGHANAYAALADRVEQELGLKNAKLPPGALGSIDTFRFEERALLRHAGNLIANGKFSEALALVADREQSFWLDRDVSRKAQWEAARRMAELGSVAMDVRKAVNKTAGDAAAWLEAYVSKDGWFRLDQAQRRLEAWVANLDEEPEERPLGVVRRAHEDACHAMAEGFTKALVKAGWTVPGALHQTRIWSEVVSDKPRPVAYFLVDAMRFEMGVELAERLPKTSEVSVRAAVGALPSITPIGMAALMPGASASFSVVEQNGKLGARIDEAFLPDLASRKKFAAARVPKLVDVALDELLSLQPSKLAKKLDGAQVVVVRSQEIDHAGETGFTFQARQVMDTVIDNLARAMRKLAAAGVEHAVVSADHGHLFFANDRDESMRTDAPGGDTVELHRRCWIGRGGATPPGCVRVAASSLGYASDLDLVFPASTGVFKAGGDLAFHHGGPSLQELVIPVLTVRTKARESARPSAGPITAAALPEAVTNRIFSVTFTFGEKQIMLGATGIQVRPLLMAAGKQVGAVGMAIDAQLDRATGCVKLEPNKPVTVAFLLSDESAASLRVVVQDPTTDAELYRSPTDIPVRLGV</sequence>
<dbReference type="Proteomes" id="UP000014803">
    <property type="component" value="Chromosome"/>
</dbReference>
<evidence type="ECO:0000313" key="1">
    <source>
        <dbReference type="EMBL" id="AGP34449.1"/>
    </source>
</evidence>
<protein>
    <submittedName>
        <fullName evidence="1">Uncharacterized protein</fullName>
    </submittedName>
</protein>
<dbReference type="STRING" id="1254432.SCE1572_07965"/>
<dbReference type="KEGG" id="scu:SCE1572_07965"/>
<dbReference type="PATRIC" id="fig|1254432.3.peg.1775"/>
<proteinExistence type="predicted"/>
<evidence type="ECO:0000313" key="2">
    <source>
        <dbReference type="Proteomes" id="UP000014803"/>
    </source>
</evidence>
<dbReference type="RefSeq" id="WP_020733579.1">
    <property type="nucleotide sequence ID" value="NC_021658.1"/>
</dbReference>
<dbReference type="Pfam" id="PF08665">
    <property type="entry name" value="PglZ"/>
    <property type="match status" value="1"/>
</dbReference>
<dbReference type="OrthoDB" id="9769734at2"/>
<accession>S4XPQ5</accession>
<name>S4XPQ5_SORCE</name>